<name>A0A318LQ06_9PSEU</name>
<evidence type="ECO:0000313" key="2">
    <source>
        <dbReference type="Proteomes" id="UP000247892"/>
    </source>
</evidence>
<organism evidence="1 2">
    <name type="scientific">Prauserella flavalba</name>
    <dbReference type="NCBI Taxonomy" id="1477506"/>
    <lineage>
        <taxon>Bacteria</taxon>
        <taxon>Bacillati</taxon>
        <taxon>Actinomycetota</taxon>
        <taxon>Actinomycetes</taxon>
        <taxon>Pseudonocardiales</taxon>
        <taxon>Pseudonocardiaceae</taxon>
        <taxon>Prauserella</taxon>
    </lineage>
</organism>
<dbReference type="Proteomes" id="UP000247892">
    <property type="component" value="Unassembled WGS sequence"/>
</dbReference>
<dbReference type="EMBL" id="MASU01000008">
    <property type="protein sequence ID" value="PXY29725.1"/>
    <property type="molecule type" value="Genomic_DNA"/>
</dbReference>
<protein>
    <submittedName>
        <fullName evidence="1">Uncharacterized protein</fullName>
    </submittedName>
</protein>
<gene>
    <name evidence="1" type="ORF">BA062_21370</name>
</gene>
<proteinExistence type="predicted"/>
<dbReference type="RefSeq" id="WP_210406947.1">
    <property type="nucleotide sequence ID" value="NZ_JBHVKT010000009.1"/>
</dbReference>
<sequence>MTTMPERTAAPGRVCVTGRRRRRILLGGGRSVRVLASYPVCREIGLHSLASAIEFECARCHASCEATLVGVLHRLLVCPSCYAALGARRRPRRERIEGFRPCRATPAGVKLYAFAR</sequence>
<accession>A0A318LQ06</accession>
<reference evidence="1 2" key="1">
    <citation type="submission" date="2016-07" db="EMBL/GenBank/DDBJ databases">
        <title>Draft genome sequence of Prauserella sp. YIM 121212, isolated from alkaline soil.</title>
        <authorList>
            <person name="Ruckert C."/>
            <person name="Albersmeier A."/>
            <person name="Jiang C.-L."/>
            <person name="Jiang Y."/>
            <person name="Kalinowski J."/>
            <person name="Schneider O."/>
            <person name="Winkler A."/>
            <person name="Zotchev S.B."/>
        </authorList>
    </citation>
    <scope>NUCLEOTIDE SEQUENCE [LARGE SCALE GENOMIC DNA]</scope>
    <source>
        <strain evidence="1 2">YIM 121212</strain>
    </source>
</reference>
<dbReference type="AlphaFoldDB" id="A0A318LQ06"/>
<comment type="caution">
    <text evidence="1">The sequence shown here is derived from an EMBL/GenBank/DDBJ whole genome shotgun (WGS) entry which is preliminary data.</text>
</comment>
<evidence type="ECO:0000313" key="1">
    <source>
        <dbReference type="EMBL" id="PXY29725.1"/>
    </source>
</evidence>
<keyword evidence="2" id="KW-1185">Reference proteome</keyword>